<keyword evidence="3" id="KW-1185">Reference proteome</keyword>
<dbReference type="RefSeq" id="WP_218254103.1">
    <property type="nucleotide sequence ID" value="NZ_JABXWD010000618.1"/>
</dbReference>
<sequence length="119" mass="13818">MANTRKKTATDRDKEHLDFLIRRQESLVSQMSQTPTLFFAALGLMFTVVTFANNSTFGAWEKVIITGFYLIIIIIVSILTSRHNNKIEKQLNDLDKMTRNAFKKCHPHKRYVSWDGKPE</sequence>
<keyword evidence="1" id="KW-0812">Transmembrane</keyword>
<proteinExistence type="predicted"/>
<accession>A0ABS6S4V8</accession>
<evidence type="ECO:0000313" key="3">
    <source>
        <dbReference type="Proteomes" id="UP001196980"/>
    </source>
</evidence>
<keyword evidence="1" id="KW-1133">Transmembrane helix</keyword>
<keyword evidence="1" id="KW-0472">Membrane</keyword>
<protein>
    <submittedName>
        <fullName evidence="2">Uncharacterized protein</fullName>
    </submittedName>
</protein>
<dbReference type="Proteomes" id="UP001196980">
    <property type="component" value="Unassembled WGS sequence"/>
</dbReference>
<comment type="caution">
    <text evidence="2">The sequence shown here is derived from an EMBL/GenBank/DDBJ whole genome shotgun (WGS) entry which is preliminary data.</text>
</comment>
<evidence type="ECO:0000256" key="1">
    <source>
        <dbReference type="SAM" id="Phobius"/>
    </source>
</evidence>
<dbReference type="EMBL" id="JABXWD010000618">
    <property type="protein sequence ID" value="MBV6343488.1"/>
    <property type="molecule type" value="Genomic_DNA"/>
</dbReference>
<organism evidence="2 3">
    <name type="scientific">Candidatus Magnetobacterium casense</name>
    <dbReference type="NCBI Taxonomy" id="1455061"/>
    <lineage>
        <taxon>Bacteria</taxon>
        <taxon>Pseudomonadati</taxon>
        <taxon>Nitrospirota</taxon>
        <taxon>Thermodesulfovibrionia</taxon>
        <taxon>Thermodesulfovibrionales</taxon>
        <taxon>Candidatus Magnetobacteriaceae</taxon>
        <taxon>Candidatus Magnetobacterium</taxon>
    </lineage>
</organism>
<gene>
    <name evidence="2" type="ORF">HWQ67_18095</name>
</gene>
<feature type="transmembrane region" description="Helical" evidence="1">
    <location>
        <begin position="63"/>
        <end position="81"/>
    </location>
</feature>
<evidence type="ECO:0000313" key="2">
    <source>
        <dbReference type="EMBL" id="MBV6343488.1"/>
    </source>
</evidence>
<name>A0ABS6S4V8_9BACT</name>
<reference evidence="2 3" key="1">
    <citation type="journal article" date="2020" name="J Geophys Res Biogeosci">
        <title>Magnetotaxis as an Adaptation to Enable Bacterial Shuttling of Microbial Sulfur and Sulfur Cycling Across Aquatic Oxic#Anoxic Interfaces.</title>
        <authorList>
            <person name="Li J."/>
            <person name="Liu P."/>
            <person name="Wang J."/>
            <person name="Roberts A.P."/>
            <person name="Pan Y."/>
        </authorList>
    </citation>
    <scope>NUCLEOTIDE SEQUENCE [LARGE SCALE GENOMIC DNA]</scope>
    <source>
        <strain evidence="2 3">MYR-1_YQ</strain>
    </source>
</reference>
<feature type="transmembrane region" description="Helical" evidence="1">
    <location>
        <begin position="37"/>
        <end position="57"/>
    </location>
</feature>